<evidence type="ECO:0000256" key="7">
    <source>
        <dbReference type="PIRSR" id="PIRSR038994-3"/>
    </source>
</evidence>
<evidence type="ECO:0000313" key="8">
    <source>
        <dbReference type="EMBL" id="AJE48711.1"/>
    </source>
</evidence>
<evidence type="ECO:0000256" key="5">
    <source>
        <dbReference type="PIRSR" id="PIRSR038994-1"/>
    </source>
</evidence>
<keyword evidence="2 7" id="KW-0479">Metal-binding</keyword>
<dbReference type="PANTHER" id="PTHR11113">
    <property type="entry name" value="N-ACETYLGLUCOSAMINE-6-PHOSPHATE DEACETYLASE"/>
    <property type="match status" value="1"/>
</dbReference>
<dbReference type="Gene3D" id="2.30.40.10">
    <property type="entry name" value="Urease, subunit C, domain 1"/>
    <property type="match status" value="1"/>
</dbReference>
<dbReference type="OrthoDB" id="9776488at2"/>
<feature type="binding site" evidence="7">
    <location>
        <position position="186"/>
    </location>
    <ligand>
        <name>Zn(2+)</name>
        <dbReference type="ChEBI" id="CHEBI:29105"/>
    </ligand>
</feature>
<protein>
    <submittedName>
        <fullName evidence="8">N-acetylglucosamine-6-phosphate deacetylase</fullName>
    </submittedName>
</protein>
<dbReference type="SUPFAM" id="SSF51556">
    <property type="entry name" value="Metallo-dependent hydrolases"/>
    <property type="match status" value="1"/>
</dbReference>
<feature type="active site" description="Proton donor/acceptor" evidence="5">
    <location>
        <position position="265"/>
    </location>
</feature>
<comment type="similarity">
    <text evidence="1 4">Belongs to the metallo-dependent hydrolases superfamily. NagA family.</text>
</comment>
<dbReference type="GO" id="GO:0006046">
    <property type="term" value="P:N-acetylglucosamine catabolic process"/>
    <property type="evidence" value="ECO:0007669"/>
    <property type="project" value="TreeGrafter"/>
</dbReference>
<evidence type="ECO:0000313" key="9">
    <source>
        <dbReference type="Proteomes" id="UP000031521"/>
    </source>
</evidence>
<dbReference type="AlphaFoldDB" id="A0A0B5E6U1"/>
<dbReference type="GO" id="GO:0008448">
    <property type="term" value="F:N-acetylglucosamine-6-phosphate deacetylase activity"/>
    <property type="evidence" value="ECO:0007669"/>
    <property type="project" value="InterPro"/>
</dbReference>
<dbReference type="InterPro" id="IPR011059">
    <property type="entry name" value="Metal-dep_hydrolase_composite"/>
</dbReference>
<dbReference type="EMBL" id="CP004393">
    <property type="protein sequence ID" value="AJE48711.1"/>
    <property type="molecule type" value="Genomic_DNA"/>
</dbReference>
<dbReference type="KEGG" id="cid:P73_3996"/>
<keyword evidence="9" id="KW-1185">Reference proteome</keyword>
<gene>
    <name evidence="8" type="ORF">P73_3996</name>
</gene>
<feature type="binding site" evidence="6">
    <location>
        <begin position="297"/>
        <end position="299"/>
    </location>
    <ligand>
        <name>substrate</name>
    </ligand>
</feature>
<organism evidence="8 9">
    <name type="scientific">Celeribacter indicus</name>
    <dbReference type="NCBI Taxonomy" id="1208324"/>
    <lineage>
        <taxon>Bacteria</taxon>
        <taxon>Pseudomonadati</taxon>
        <taxon>Pseudomonadota</taxon>
        <taxon>Alphaproteobacteria</taxon>
        <taxon>Rhodobacterales</taxon>
        <taxon>Roseobacteraceae</taxon>
        <taxon>Celeribacter</taxon>
    </lineage>
</organism>
<dbReference type="Proteomes" id="UP000031521">
    <property type="component" value="Chromosome"/>
</dbReference>
<reference evidence="8 9" key="1">
    <citation type="journal article" date="2014" name="Int. J. Syst. Evol. Microbiol.">
        <title>Celeribacter indicus sp. nov., a polycyclic aromatic hydrocarbon-degrading bacterium from deep-sea sediment and reclassification of Huaishuia halophila as Celeribacter halophilus comb. nov.</title>
        <authorList>
            <person name="Lai Q."/>
            <person name="Cao J."/>
            <person name="Yuan J."/>
            <person name="Li F."/>
            <person name="Shao Z."/>
        </authorList>
    </citation>
    <scope>NUCLEOTIDE SEQUENCE [LARGE SCALE GENOMIC DNA]</scope>
    <source>
        <strain evidence="8">P73</strain>
    </source>
</reference>
<keyword evidence="3 4" id="KW-0378">Hydrolase</keyword>
<feature type="binding site" evidence="6">
    <location>
        <position position="131"/>
    </location>
    <ligand>
        <name>substrate</name>
    </ligand>
</feature>
<proteinExistence type="inferred from homology"/>
<feature type="binding site" evidence="6">
    <location>
        <position position="241"/>
    </location>
    <ligand>
        <name>substrate</name>
    </ligand>
</feature>
<evidence type="ECO:0000256" key="2">
    <source>
        <dbReference type="ARBA" id="ARBA00022723"/>
    </source>
</evidence>
<accession>A0A0B5E6U1</accession>
<evidence type="ECO:0000256" key="1">
    <source>
        <dbReference type="ARBA" id="ARBA00010716"/>
    </source>
</evidence>
<evidence type="ECO:0000256" key="4">
    <source>
        <dbReference type="PIRNR" id="PIRNR038994"/>
    </source>
</evidence>
<dbReference type="RefSeq" id="WP_043870968.1">
    <property type="nucleotide sequence ID" value="NZ_CP004393.1"/>
</dbReference>
<keyword evidence="4" id="KW-0119">Carbohydrate metabolism</keyword>
<sequence>MTQRLAARHIWADGRFQSGLALEYDRDGVVAIAPARDGDATVELIGPALTDLQVNGSGGVMLNSDPTAETLRKIVATQRCLGTGWVMPTLITCEPEKLHLATQAALDVRGEPGFLGLHIEGPHINPARKGTHDPRYMRDFDTETRAAVTRLRAAGIPVMLTLAPEIVDPEVVREMTALGVVVSAGHSAATEAQGKEALAAGLRAFTHLFNAMPPMLSRDPGLVCAAINSDGFCGIIADGHHVAWGMLQLACRARPTSGRTFLVSDAMATVGGEDSFELYGETIRVQDGALVNGAGSLAGAHIDLATSVRNAVRHIGLPLEEAYLMAAMVPRDAMRLPRAALRPGQPLAEVIAFDAAVERVTL</sequence>
<feature type="binding site" evidence="6">
    <location>
        <position position="218"/>
    </location>
    <ligand>
        <name>substrate</name>
    </ligand>
</feature>
<dbReference type="PIRSF" id="PIRSF038994">
    <property type="entry name" value="NagA"/>
    <property type="match status" value="1"/>
</dbReference>
<dbReference type="PANTHER" id="PTHR11113:SF14">
    <property type="entry name" value="N-ACETYLGLUCOSAMINE-6-PHOSPHATE DEACETYLASE"/>
    <property type="match status" value="1"/>
</dbReference>
<evidence type="ECO:0000256" key="3">
    <source>
        <dbReference type="ARBA" id="ARBA00022801"/>
    </source>
</evidence>
<dbReference type="Gene3D" id="3.20.20.140">
    <property type="entry name" value="Metal-dependent hydrolases"/>
    <property type="match status" value="1"/>
</dbReference>
<feature type="binding site" evidence="6">
    <location>
        <begin position="210"/>
        <end position="211"/>
    </location>
    <ligand>
        <name>substrate</name>
    </ligand>
</feature>
<comment type="cofactor">
    <cofactor evidence="7">
        <name>a divalent metal cation</name>
        <dbReference type="ChEBI" id="CHEBI:60240"/>
    </cofactor>
    <text evidence="7">Binds 1 divalent metal cation per subunit.</text>
</comment>
<dbReference type="STRING" id="1208324.P73_3996"/>
<evidence type="ECO:0000256" key="6">
    <source>
        <dbReference type="PIRSR" id="PIRSR038994-2"/>
    </source>
</evidence>
<feature type="binding site" evidence="7">
    <location>
        <position position="207"/>
    </location>
    <ligand>
        <name>Zn(2+)</name>
        <dbReference type="ChEBI" id="CHEBI:29105"/>
    </ligand>
</feature>
<dbReference type="GO" id="GO:0046872">
    <property type="term" value="F:metal ion binding"/>
    <property type="evidence" value="ECO:0007669"/>
    <property type="project" value="UniProtKB-KW"/>
</dbReference>
<dbReference type="InterPro" id="IPR003764">
    <property type="entry name" value="GlcNAc_6-P_deAcase"/>
</dbReference>
<dbReference type="InterPro" id="IPR032466">
    <property type="entry name" value="Metal_Hydrolase"/>
</dbReference>
<name>A0A0B5E6U1_9RHOB</name>
<feature type="binding site" evidence="7">
    <location>
        <position position="120"/>
    </location>
    <ligand>
        <name>Zn(2+)</name>
        <dbReference type="ChEBI" id="CHEBI:29105"/>
    </ligand>
</feature>
<dbReference type="HOGENOM" id="CLU_032482_2_2_5"/>